<dbReference type="Gene3D" id="3.40.50.10490">
    <property type="entry name" value="Glucose-6-phosphate isomerase like protein, domain 1"/>
    <property type="match status" value="1"/>
</dbReference>
<keyword evidence="5" id="KW-1185">Reference proteome</keyword>
<evidence type="ECO:0000256" key="2">
    <source>
        <dbReference type="SAM" id="Phobius"/>
    </source>
</evidence>
<dbReference type="Proteomes" id="UP001230188">
    <property type="component" value="Unassembled WGS sequence"/>
</dbReference>
<accession>A0AAD7XLW7</accession>
<feature type="transmembrane region" description="Helical" evidence="2">
    <location>
        <begin position="779"/>
        <end position="803"/>
    </location>
</feature>
<dbReference type="InterPro" id="IPR029055">
    <property type="entry name" value="Ntn_hydrolases_N"/>
</dbReference>
<evidence type="ECO:0000313" key="5">
    <source>
        <dbReference type="Proteomes" id="UP001230188"/>
    </source>
</evidence>
<sequence>MCGNLGFLLVGEDAPAATEMLEMMGKVTSMRGAQSFGFVASAKSRMRVHKAVVRKRADIAMNLKKAYGAVMGRRKVSPVAVAAHLRFATSSKTTARDAHPHVWLQNVRCKVIRVNPQTQMFSTHSVSRAVAITHNGDFEAFDLGACFGDQSKCVDLAVLREWLAARLGAPPLSSGDSIMAAGLLELLFAAGDPYASVRLAFVGFEEGKLGIDPAPRDVIDAAAAAMSATLLNLGQQAANELSYSLNAGLQPETRSRQMTQVSEAVAVAFRSDVTVSNFLASRRSLVDSSRRVASAAVQAFFEADLRAATRRFLRRAHGSFGLVVSTSLAPCALVVASIKQPMAVGVGHGFVAYGSERAALHAGVVGERIVARRLLREGEVIWFAPSVQDNGLQLCACRMASATIHDAQQFRSLTFSAPDFDIVTRNKLIMPPIRASSFQGDVVGADLAATPSVLRRVRDSFRDADSPNSITATALASTLFPPPPATQERVLDLVIVGTECSLWVGEQWAANIRSAFPKLRVVIASANKVLASLTAVTNDATCGAQTPGYTVFPSGYSPAKSVQGAVALVISHSGQTFPSLNASRALKKAGAHVFAVAGSQDTVIASAVLDQSFAVGAPHSNRLFSTDAGIRLAEPASLTTVAIHVLLTEILYALAVDLSARGATIDECVLISTDLRDLRTLHDESIDNNVPALCRPTPSEQNYDDIEDPRSLRGGDRTHPYDEAVSLGRRWGNHVIEPFVTFLLAVAYVLATVTAGTPALGAIIRAVAHKDLDRPRVRYTVAFLDALLYAFFPVVAALALRVFQGRTLLARFGKRTALVLDVPQVHQCIVAYAQKLFGLSYGLNGIDISGFNPVDHSVHRCLHRVVRGTLVALGVPDGRLRALIDSECAAFLTASQIKSIENWGVGPELVTIGHHTYTPQMVDGAIVFDCFARPAFLSEVAHGTGSSDVALPPKRPMTPPSAKSSQRSLLAHMGGSFSKKQQRAVRQTSTSDARRIAFMEKPKNVGSSDDIIGGSGGISSKSFKKRPFGEVLASHTVVETLYEGRVATLERQLAFYVFFHAVAKRASTALWPFFSFDTWRSQAGTRVATTPSPTSPSADPLPQQAVRLERVTTFDDFQDRQGHHQVDASHYGLASLFHHHDADRRNYDMLATDDESEPGLDLSAHDASFLWNASPIPEFPTPDQAKPDDASLIDIVVTRDDDGANSVEEEA</sequence>
<feature type="domain" description="Glutamine amidotransferase type-2" evidence="3">
    <location>
        <begin position="2"/>
        <end position="386"/>
    </location>
</feature>
<organism evidence="4 5">
    <name type="scientific">Chrysophaeum taylorii</name>
    <dbReference type="NCBI Taxonomy" id="2483200"/>
    <lineage>
        <taxon>Eukaryota</taxon>
        <taxon>Sar</taxon>
        <taxon>Stramenopiles</taxon>
        <taxon>Ochrophyta</taxon>
        <taxon>Pelagophyceae</taxon>
        <taxon>Pelagomonadales</taxon>
        <taxon>Pelagomonadaceae</taxon>
        <taxon>Chrysophaeum</taxon>
    </lineage>
</organism>
<proteinExistence type="predicted"/>
<keyword evidence="2" id="KW-0472">Membrane</keyword>
<feature type="region of interest" description="Disordered" evidence="1">
    <location>
        <begin position="944"/>
        <end position="964"/>
    </location>
</feature>
<dbReference type="AlphaFoldDB" id="A0AAD7XLW7"/>
<feature type="transmembrane region" description="Helical" evidence="2">
    <location>
        <begin position="739"/>
        <end position="767"/>
    </location>
</feature>
<evidence type="ECO:0000313" key="4">
    <source>
        <dbReference type="EMBL" id="KAJ8605188.1"/>
    </source>
</evidence>
<feature type="compositionally biased region" description="Basic and acidic residues" evidence="1">
    <location>
        <begin position="708"/>
        <end position="717"/>
    </location>
</feature>
<dbReference type="InterPro" id="IPR046348">
    <property type="entry name" value="SIS_dom_sf"/>
</dbReference>
<gene>
    <name evidence="4" type="ORF">CTAYLR_000400</name>
</gene>
<evidence type="ECO:0000259" key="3">
    <source>
        <dbReference type="PROSITE" id="PS51278"/>
    </source>
</evidence>
<reference evidence="4" key="1">
    <citation type="submission" date="2023-01" db="EMBL/GenBank/DDBJ databases">
        <title>Metagenome sequencing of chrysophaentin producing Chrysophaeum taylorii.</title>
        <authorList>
            <person name="Davison J."/>
            <person name="Bewley C."/>
        </authorList>
    </citation>
    <scope>NUCLEOTIDE SEQUENCE</scope>
    <source>
        <strain evidence="4">NIES-1699</strain>
    </source>
</reference>
<dbReference type="GO" id="GO:1901135">
    <property type="term" value="P:carbohydrate derivative metabolic process"/>
    <property type="evidence" value="ECO:0007669"/>
    <property type="project" value="InterPro"/>
</dbReference>
<keyword evidence="2" id="KW-1133">Transmembrane helix</keyword>
<dbReference type="SUPFAM" id="SSF56235">
    <property type="entry name" value="N-terminal nucleophile aminohydrolases (Ntn hydrolases)"/>
    <property type="match status" value="1"/>
</dbReference>
<dbReference type="PROSITE" id="PS51278">
    <property type="entry name" value="GATASE_TYPE_2"/>
    <property type="match status" value="1"/>
</dbReference>
<dbReference type="InterPro" id="IPR017932">
    <property type="entry name" value="GATase_2_dom"/>
</dbReference>
<dbReference type="EMBL" id="JAQMWT010000317">
    <property type="protein sequence ID" value="KAJ8605188.1"/>
    <property type="molecule type" value="Genomic_DNA"/>
</dbReference>
<name>A0AAD7XLW7_9STRA</name>
<comment type="caution">
    <text evidence="4">The sequence shown here is derived from an EMBL/GenBank/DDBJ whole genome shotgun (WGS) entry which is preliminary data.</text>
</comment>
<feature type="region of interest" description="Disordered" evidence="1">
    <location>
        <begin position="689"/>
        <end position="717"/>
    </location>
</feature>
<protein>
    <recommendedName>
        <fullName evidence="3">Glutamine amidotransferase type-2 domain-containing protein</fullName>
    </recommendedName>
</protein>
<keyword evidence="2" id="KW-0812">Transmembrane</keyword>
<dbReference type="Gene3D" id="3.60.20.10">
    <property type="entry name" value="Glutamine Phosphoribosylpyrophosphate, subunit 1, domain 1"/>
    <property type="match status" value="1"/>
</dbReference>
<evidence type="ECO:0000256" key="1">
    <source>
        <dbReference type="SAM" id="MobiDB-lite"/>
    </source>
</evidence>
<dbReference type="SUPFAM" id="SSF53697">
    <property type="entry name" value="SIS domain"/>
    <property type="match status" value="1"/>
</dbReference>
<dbReference type="GO" id="GO:0097367">
    <property type="term" value="F:carbohydrate derivative binding"/>
    <property type="evidence" value="ECO:0007669"/>
    <property type="project" value="InterPro"/>
</dbReference>